<dbReference type="RefSeq" id="WP_188964096.1">
    <property type="nucleotide sequence ID" value="NZ_BMOE01000012.1"/>
</dbReference>
<feature type="compositionally biased region" description="Pro residues" evidence="1">
    <location>
        <begin position="327"/>
        <end position="341"/>
    </location>
</feature>
<sequence>MTDARPSRLRLRGLSLKREQPAYSVSFAGADAVQRLHRLTQPDAERLLSVCAVSLSLYPAWERRDWVMPDPEAAVRVHGGHFLDLSALALRLGGVQHEAGRHSYLHGPSGLAFAAHQDAAGQVTLVLGGTNSSHTDSQPRTFPAEVQQLQADVLNVVGRVPRLYRTADTLALLLRDELARERHGHPPGRRLMLTGHSLGGGLAQYAGLMNGLDVLAFSPAALGRGVLALLDETGRLNDPARVRRQVRSVALSGDPVPTIGNAWLQSSVVGEHLRLPLAPDLPRSRYASSHGQIYPHLLAHLRARWPDLPDAVREQAQTPTPDETARPDPPGTPDPAPPDTP</sequence>
<reference evidence="2" key="2">
    <citation type="submission" date="2020-09" db="EMBL/GenBank/DDBJ databases">
        <authorList>
            <person name="Sun Q."/>
            <person name="Ohkuma M."/>
        </authorList>
    </citation>
    <scope>NUCLEOTIDE SEQUENCE</scope>
    <source>
        <strain evidence="2">JCM 14371</strain>
    </source>
</reference>
<proteinExistence type="predicted"/>
<dbReference type="AlphaFoldDB" id="A0A917PLV4"/>
<accession>A0A917PLV4</accession>
<dbReference type="InterPro" id="IPR029058">
    <property type="entry name" value="AB_hydrolase_fold"/>
</dbReference>
<evidence type="ECO:0000313" key="3">
    <source>
        <dbReference type="Proteomes" id="UP000635726"/>
    </source>
</evidence>
<evidence type="ECO:0000313" key="2">
    <source>
        <dbReference type="EMBL" id="GGJ83949.1"/>
    </source>
</evidence>
<protein>
    <recommendedName>
        <fullName evidence="4">Fungal lipase-like domain-containing protein</fullName>
    </recommendedName>
</protein>
<dbReference type="EMBL" id="BMOE01000012">
    <property type="protein sequence ID" value="GGJ83949.1"/>
    <property type="molecule type" value="Genomic_DNA"/>
</dbReference>
<dbReference type="Gene3D" id="3.40.50.1820">
    <property type="entry name" value="alpha/beta hydrolase"/>
    <property type="match status" value="1"/>
</dbReference>
<reference evidence="2" key="1">
    <citation type="journal article" date="2014" name="Int. J. Syst. Evol. Microbiol.">
        <title>Complete genome sequence of Corynebacterium casei LMG S-19264T (=DSM 44701T), isolated from a smear-ripened cheese.</title>
        <authorList>
            <consortium name="US DOE Joint Genome Institute (JGI-PGF)"/>
            <person name="Walter F."/>
            <person name="Albersmeier A."/>
            <person name="Kalinowski J."/>
            <person name="Ruckert C."/>
        </authorList>
    </citation>
    <scope>NUCLEOTIDE SEQUENCE</scope>
    <source>
        <strain evidence="2">JCM 14371</strain>
    </source>
</reference>
<dbReference type="Proteomes" id="UP000635726">
    <property type="component" value="Unassembled WGS sequence"/>
</dbReference>
<evidence type="ECO:0000256" key="1">
    <source>
        <dbReference type="SAM" id="MobiDB-lite"/>
    </source>
</evidence>
<feature type="region of interest" description="Disordered" evidence="1">
    <location>
        <begin position="308"/>
        <end position="341"/>
    </location>
</feature>
<evidence type="ECO:0008006" key="4">
    <source>
        <dbReference type="Google" id="ProtNLM"/>
    </source>
</evidence>
<comment type="caution">
    <text evidence="2">The sequence shown here is derived from an EMBL/GenBank/DDBJ whole genome shotgun (WGS) entry which is preliminary data.</text>
</comment>
<keyword evidence="3" id="KW-1185">Reference proteome</keyword>
<gene>
    <name evidence="2" type="ORF">GCM10008939_29810</name>
</gene>
<name>A0A917PLV4_9DEIO</name>
<dbReference type="SUPFAM" id="SSF53474">
    <property type="entry name" value="alpha/beta-Hydrolases"/>
    <property type="match status" value="1"/>
</dbReference>
<organism evidence="2 3">
    <name type="scientific">Deinococcus aquiradiocola</name>
    <dbReference type="NCBI Taxonomy" id="393059"/>
    <lineage>
        <taxon>Bacteria</taxon>
        <taxon>Thermotogati</taxon>
        <taxon>Deinococcota</taxon>
        <taxon>Deinococci</taxon>
        <taxon>Deinococcales</taxon>
        <taxon>Deinococcaceae</taxon>
        <taxon>Deinococcus</taxon>
    </lineage>
</organism>